<feature type="repeat" description="WD" evidence="3">
    <location>
        <begin position="214"/>
        <end position="255"/>
    </location>
</feature>
<gene>
    <name evidence="5" type="primary">WDR88</name>
</gene>
<dbReference type="PROSITE" id="PS50294">
    <property type="entry name" value="WD_REPEATS_REGION"/>
    <property type="match status" value="5"/>
</dbReference>
<feature type="compositionally biased region" description="Basic and acidic residues" evidence="4">
    <location>
        <begin position="21"/>
        <end position="31"/>
    </location>
</feature>
<name>A0A8C4YZK4_GADMO</name>
<keyword evidence="6" id="KW-1185">Reference proteome</keyword>
<dbReference type="InterPro" id="IPR019775">
    <property type="entry name" value="WD40_repeat_CS"/>
</dbReference>
<keyword evidence="2" id="KW-0677">Repeat</keyword>
<dbReference type="PROSITE" id="PS00678">
    <property type="entry name" value="WD_REPEATS_1"/>
    <property type="match status" value="3"/>
</dbReference>
<dbReference type="InterPro" id="IPR015943">
    <property type="entry name" value="WD40/YVTN_repeat-like_dom_sf"/>
</dbReference>
<accession>A0A8C4YZK4</accession>
<dbReference type="PANTHER" id="PTHR45048:SF1">
    <property type="entry name" value="WD REPEAT-CONTAINING PROTEIN 88"/>
    <property type="match status" value="1"/>
</dbReference>
<dbReference type="AlphaFoldDB" id="A0A8C4YZK4"/>
<organism evidence="5 6">
    <name type="scientific">Gadus morhua</name>
    <name type="common">Atlantic cod</name>
    <dbReference type="NCBI Taxonomy" id="8049"/>
    <lineage>
        <taxon>Eukaryota</taxon>
        <taxon>Metazoa</taxon>
        <taxon>Chordata</taxon>
        <taxon>Craniata</taxon>
        <taxon>Vertebrata</taxon>
        <taxon>Euteleostomi</taxon>
        <taxon>Actinopterygii</taxon>
        <taxon>Neopterygii</taxon>
        <taxon>Teleostei</taxon>
        <taxon>Neoteleostei</taxon>
        <taxon>Acanthomorphata</taxon>
        <taxon>Zeiogadaria</taxon>
        <taxon>Gadariae</taxon>
        <taxon>Gadiformes</taxon>
        <taxon>Gadoidei</taxon>
        <taxon>Gadidae</taxon>
        <taxon>Gadus</taxon>
    </lineage>
</organism>
<sequence length="396" mass="43248">MALRDSDPLALDEPAGGGQDHPGRREEETEVRQPSSKVPFKVLRGHGEAVTGCHLCFDDSRLLTSSHDNTAIIWDTDRLVALQCYGGSHSAGISECALVPGTNRMVTVSWDQTMVCWDLETAKTLWTSRHAGLLTSCSVSSDGKLIVCVSDMDNEMDISLATNGECLHKVKEHHSSTMTRCRFDPQGQHVATVSVDRTIKLWDLLAQRTTMSINSNHSNTVSSCCFTDSGRFLCTASWDRSLQLWDLETGAFRSRGGLRLGGVHVGSVSSCAFSADAQLLVSGSYDRTVALWDMASQCHTLSLKGHSDWVTDVSISMDKKLVASCSRDGTCRLWSVEACDVIPEVVEKTENQLLKCGQCGGSFCVPRSEASDQLPTNCVFCRMKTGGRYRPQPPSL</sequence>
<feature type="repeat" description="WD" evidence="3">
    <location>
        <begin position="303"/>
        <end position="337"/>
    </location>
</feature>
<keyword evidence="1 3" id="KW-0853">WD repeat</keyword>
<dbReference type="CDD" id="cd00200">
    <property type="entry name" value="WD40"/>
    <property type="match status" value="1"/>
</dbReference>
<feature type="repeat" description="WD" evidence="3">
    <location>
        <begin position="43"/>
        <end position="75"/>
    </location>
</feature>
<dbReference type="GeneTree" id="ENSGT00940000162291"/>
<dbReference type="RefSeq" id="XP_030232581.1">
    <property type="nucleotide sequence ID" value="XM_030376721.1"/>
</dbReference>
<dbReference type="GeneID" id="115558521"/>
<evidence type="ECO:0000313" key="5">
    <source>
        <dbReference type="Ensembl" id="ENSGMOP00000004129.2"/>
    </source>
</evidence>
<dbReference type="InterPro" id="IPR001680">
    <property type="entry name" value="WD40_rpt"/>
</dbReference>
<dbReference type="InterPro" id="IPR020472">
    <property type="entry name" value="WD40_PAC1"/>
</dbReference>
<dbReference type="Proteomes" id="UP000694546">
    <property type="component" value="Chromosome 14"/>
</dbReference>
<feature type="repeat" description="WD" evidence="3">
    <location>
        <begin position="171"/>
        <end position="212"/>
    </location>
</feature>
<reference evidence="5" key="2">
    <citation type="submission" date="2025-09" db="UniProtKB">
        <authorList>
            <consortium name="Ensembl"/>
        </authorList>
    </citation>
    <scope>IDENTIFICATION</scope>
</reference>
<dbReference type="OMA" id="WDAMDGS"/>
<dbReference type="InterPro" id="IPR036322">
    <property type="entry name" value="WD40_repeat_dom_sf"/>
</dbReference>
<dbReference type="PRINTS" id="PR00320">
    <property type="entry name" value="GPROTEINBRPT"/>
</dbReference>
<feature type="repeat" description="WD" evidence="3">
    <location>
        <begin position="86"/>
        <end position="127"/>
    </location>
</feature>
<dbReference type="PANTHER" id="PTHR45048">
    <property type="match status" value="1"/>
</dbReference>
<dbReference type="Gene3D" id="2.130.10.10">
    <property type="entry name" value="YVTN repeat-like/Quinoprotein amine dehydrogenase"/>
    <property type="match status" value="3"/>
</dbReference>
<evidence type="ECO:0000256" key="2">
    <source>
        <dbReference type="ARBA" id="ARBA00022737"/>
    </source>
</evidence>
<proteinExistence type="predicted"/>
<dbReference type="SUPFAM" id="SSF50978">
    <property type="entry name" value="WD40 repeat-like"/>
    <property type="match status" value="1"/>
</dbReference>
<dbReference type="SMART" id="SM00320">
    <property type="entry name" value="WD40"/>
    <property type="match status" value="7"/>
</dbReference>
<feature type="repeat" description="WD" evidence="3">
    <location>
        <begin position="264"/>
        <end position="302"/>
    </location>
</feature>
<evidence type="ECO:0000256" key="1">
    <source>
        <dbReference type="ARBA" id="ARBA00022574"/>
    </source>
</evidence>
<dbReference type="OrthoDB" id="538223at2759"/>
<evidence type="ECO:0000256" key="4">
    <source>
        <dbReference type="SAM" id="MobiDB-lite"/>
    </source>
</evidence>
<dbReference type="PROSITE" id="PS50082">
    <property type="entry name" value="WD_REPEATS_2"/>
    <property type="match status" value="6"/>
</dbReference>
<evidence type="ECO:0000313" key="6">
    <source>
        <dbReference type="Proteomes" id="UP000694546"/>
    </source>
</evidence>
<feature type="region of interest" description="Disordered" evidence="4">
    <location>
        <begin position="1"/>
        <end position="37"/>
    </location>
</feature>
<dbReference type="Pfam" id="PF00400">
    <property type="entry name" value="WD40"/>
    <property type="match status" value="6"/>
</dbReference>
<reference evidence="5" key="1">
    <citation type="submission" date="2025-08" db="UniProtKB">
        <authorList>
            <consortium name="Ensembl"/>
        </authorList>
    </citation>
    <scope>IDENTIFICATION</scope>
</reference>
<protein>
    <submittedName>
        <fullName evidence="5">WD repeat domain 88</fullName>
    </submittedName>
</protein>
<dbReference type="Ensembl" id="ENSGMOT00000004256.2">
    <property type="protein sequence ID" value="ENSGMOP00000004129.2"/>
    <property type="gene ID" value="ENSGMOG00000003899.2"/>
</dbReference>
<evidence type="ECO:0000256" key="3">
    <source>
        <dbReference type="PROSITE-ProRule" id="PRU00221"/>
    </source>
</evidence>